<gene>
    <name evidence="5" type="primary">LOC118288975</name>
</gene>
<evidence type="ECO:0000259" key="4">
    <source>
        <dbReference type="PROSITE" id="PS51729"/>
    </source>
</evidence>
<evidence type="ECO:0000313" key="6">
    <source>
        <dbReference type="Proteomes" id="UP000694558"/>
    </source>
</evidence>
<evidence type="ECO:0000256" key="1">
    <source>
        <dbReference type="ARBA" id="ARBA00006233"/>
    </source>
</evidence>
<evidence type="ECO:0000313" key="5">
    <source>
        <dbReference type="Ensembl" id="ENSSMAP00000046358.1"/>
    </source>
</evidence>
<dbReference type="InterPro" id="IPR016181">
    <property type="entry name" value="Acyl_CoA_acyltransferase"/>
</dbReference>
<dbReference type="Ensembl" id="ENSSMAT00000039383.1">
    <property type="protein sequence ID" value="ENSSMAP00000046358.1"/>
    <property type="gene ID" value="ENSSMAG00000021554.1"/>
</dbReference>
<dbReference type="PANTHER" id="PTHR31435:SF9">
    <property type="entry name" value="PROTEIN NATD1"/>
    <property type="match status" value="1"/>
</dbReference>
<proteinExistence type="inferred from homology"/>
<dbReference type="InterPro" id="IPR045057">
    <property type="entry name" value="Gcn5-rel_NAT"/>
</dbReference>
<dbReference type="Gene3D" id="3.40.630.30">
    <property type="match status" value="1"/>
</dbReference>
<organism evidence="5 6">
    <name type="scientific">Scophthalmus maximus</name>
    <name type="common">Turbot</name>
    <name type="synonym">Psetta maxima</name>
    <dbReference type="NCBI Taxonomy" id="52904"/>
    <lineage>
        <taxon>Eukaryota</taxon>
        <taxon>Metazoa</taxon>
        <taxon>Chordata</taxon>
        <taxon>Craniata</taxon>
        <taxon>Vertebrata</taxon>
        <taxon>Euteleostomi</taxon>
        <taxon>Actinopterygii</taxon>
        <taxon>Neopterygii</taxon>
        <taxon>Teleostei</taxon>
        <taxon>Neoteleostei</taxon>
        <taxon>Acanthomorphata</taxon>
        <taxon>Carangaria</taxon>
        <taxon>Pleuronectiformes</taxon>
        <taxon>Pleuronectoidei</taxon>
        <taxon>Scophthalmidae</taxon>
        <taxon>Scophthalmus</taxon>
    </lineage>
</organism>
<name>A0A8D3CGF0_SCOMX</name>
<evidence type="ECO:0000256" key="2">
    <source>
        <dbReference type="ARBA" id="ARBA00020243"/>
    </source>
</evidence>
<dbReference type="Pfam" id="PF14542">
    <property type="entry name" value="Acetyltransf_CG"/>
    <property type="match status" value="1"/>
</dbReference>
<dbReference type="Proteomes" id="UP000694558">
    <property type="component" value="Chromosome 19"/>
</dbReference>
<feature type="domain" description="N-acetyltransferase" evidence="4">
    <location>
        <begin position="116"/>
        <end position="212"/>
    </location>
</feature>
<accession>A0A8D3CGF0</accession>
<evidence type="ECO:0000256" key="3">
    <source>
        <dbReference type="ARBA" id="ARBA00031876"/>
    </source>
</evidence>
<dbReference type="InterPro" id="IPR031165">
    <property type="entry name" value="GNAT_YJDJ"/>
</dbReference>
<dbReference type="AlphaFoldDB" id="A0A8D3CGF0"/>
<dbReference type="PANTHER" id="PTHR31435">
    <property type="entry name" value="PROTEIN NATD1"/>
    <property type="match status" value="1"/>
</dbReference>
<reference evidence="5" key="1">
    <citation type="submission" date="2023-05" db="EMBL/GenBank/DDBJ databases">
        <title>High-quality long-read genome of Scophthalmus maximus.</title>
        <authorList>
            <person name="Lien S."/>
            <person name="Martinez P."/>
        </authorList>
    </citation>
    <scope>NUCLEOTIDE SEQUENCE [LARGE SCALE GENOMIC DNA]</scope>
</reference>
<dbReference type="GeneTree" id="ENSGT00390000014840"/>
<reference evidence="5" key="2">
    <citation type="submission" date="2025-08" db="UniProtKB">
        <authorList>
            <consortium name="Ensembl"/>
        </authorList>
    </citation>
    <scope>IDENTIFICATION</scope>
</reference>
<comment type="similarity">
    <text evidence="1">Belongs to the NATD1 family.</text>
</comment>
<sequence length="213" mass="23286">KPQCVILCNVLAASSGKVANRNELSDANISGFRRRRTVPVNIRHCSFKYLLCAQVAPRGGRSAPRQAVTRRCHSFSLHVNLEPPHVPQTRRVDAPAAAARAAATGASSSGCGWTVEHDRAQRRFTVAPGGSGAAAEARDCAVLSYRFTGEKEVDLMSTFVPETFRGRGVAALLTQAAMDFLVEEDLKARVSCWYIQKYIEEQPLQPFKDLVVT</sequence>
<dbReference type="SUPFAM" id="SSF55729">
    <property type="entry name" value="Acyl-CoA N-acyltransferases (Nat)"/>
    <property type="match status" value="1"/>
</dbReference>
<protein>
    <recommendedName>
        <fullName evidence="2">Protein NATD1</fullName>
    </recommendedName>
    <alternativeName>
        <fullName evidence="3">N-acetyltransferase domain-containing protein 1</fullName>
    </alternativeName>
</protein>
<dbReference type="PROSITE" id="PS51729">
    <property type="entry name" value="GNAT_YJDJ"/>
    <property type="match status" value="1"/>
</dbReference>